<dbReference type="AlphaFoldDB" id="A0A1L3F7Z7"/>
<evidence type="ECO:0000313" key="3">
    <source>
        <dbReference type="Proteomes" id="UP000181962"/>
    </source>
</evidence>
<evidence type="ECO:0000313" key="2">
    <source>
        <dbReference type="EMBL" id="APG09436.1"/>
    </source>
</evidence>
<organism evidence="2 3">
    <name type="scientific">Bradyrhizobium japonicum</name>
    <dbReference type="NCBI Taxonomy" id="375"/>
    <lineage>
        <taxon>Bacteria</taxon>
        <taxon>Pseudomonadati</taxon>
        <taxon>Pseudomonadota</taxon>
        <taxon>Alphaproteobacteria</taxon>
        <taxon>Hyphomicrobiales</taxon>
        <taxon>Nitrobacteraceae</taxon>
        <taxon>Bradyrhizobium</taxon>
    </lineage>
</organism>
<feature type="region of interest" description="Disordered" evidence="1">
    <location>
        <begin position="61"/>
        <end position="84"/>
    </location>
</feature>
<evidence type="ECO:0000256" key="1">
    <source>
        <dbReference type="SAM" id="MobiDB-lite"/>
    </source>
</evidence>
<reference evidence="2 3" key="1">
    <citation type="submission" date="2016-11" db="EMBL/GenBank/DDBJ databases">
        <title>Complete Genome Sequence of Bradyrhizobium sp. strain J5, an isolated from soybean nodule in Hokkaido.</title>
        <authorList>
            <person name="Kanehara K."/>
        </authorList>
    </citation>
    <scope>NUCLEOTIDE SEQUENCE [LARGE SCALE GENOMIC DNA]</scope>
    <source>
        <strain evidence="2 3">J5</strain>
    </source>
</reference>
<dbReference type="Proteomes" id="UP000181962">
    <property type="component" value="Chromosome"/>
</dbReference>
<gene>
    <name evidence="2" type="ORF">BKD09_13915</name>
</gene>
<proteinExistence type="predicted"/>
<name>A0A1L3F7Z7_BRAJP</name>
<dbReference type="EMBL" id="CP017637">
    <property type="protein sequence ID" value="APG09436.1"/>
    <property type="molecule type" value="Genomic_DNA"/>
</dbReference>
<protein>
    <submittedName>
        <fullName evidence="2">Uncharacterized protein</fullName>
    </submittedName>
</protein>
<accession>A0A1L3F7Z7</accession>
<sequence>MRRRSRDCRRRSTASCRIDAIRPGAVSEVGQRGDILLAFAAMQEREPSAPRGRTSIECDAHNKTLPSFRESARNDGEEEEKAGCQSACHGGRITAIRHDRCDAKYSAG</sequence>